<dbReference type="Pfam" id="PF13787">
    <property type="entry name" value="HXXEE"/>
    <property type="match status" value="1"/>
</dbReference>
<proteinExistence type="predicted"/>
<accession>A0A3D9R0Z6</accession>
<dbReference type="Proteomes" id="UP000256304">
    <property type="component" value="Unassembled WGS sequence"/>
</dbReference>
<feature type="transmembrane region" description="Helical" evidence="1">
    <location>
        <begin position="12"/>
        <end position="32"/>
    </location>
</feature>
<keyword evidence="1" id="KW-0472">Membrane</keyword>
<keyword evidence="3" id="KW-1185">Reference proteome</keyword>
<evidence type="ECO:0000256" key="1">
    <source>
        <dbReference type="SAM" id="Phobius"/>
    </source>
</evidence>
<keyword evidence="1" id="KW-1133">Transmembrane helix</keyword>
<evidence type="ECO:0000313" key="2">
    <source>
        <dbReference type="EMBL" id="REE67304.1"/>
    </source>
</evidence>
<dbReference type="InterPro" id="IPR025671">
    <property type="entry name" value="HXXEE"/>
</dbReference>
<name>A0A3D9R0Z6_9BACL</name>
<keyword evidence="1" id="KW-0812">Transmembrane</keyword>
<dbReference type="OrthoDB" id="5195477at2"/>
<dbReference type="AlphaFoldDB" id="A0A3D9R0Z6"/>
<feature type="transmembrane region" description="Helical" evidence="1">
    <location>
        <begin position="90"/>
        <end position="108"/>
    </location>
</feature>
<protein>
    <submittedName>
        <fullName evidence="2">Uncharacterized protein with HXXEE motif</fullName>
    </submittedName>
</protein>
<feature type="transmembrane region" description="Helical" evidence="1">
    <location>
        <begin position="120"/>
        <end position="137"/>
    </location>
</feature>
<comment type="caution">
    <text evidence="2">The sequence shown here is derived from an EMBL/GenBank/DDBJ whole genome shotgun (WGS) entry which is preliminary data.</text>
</comment>
<sequence>MNWLNTHISLNSLIWLFIATFMIHDFEEIIFVERWMGRNYLSARSALPKPLRRWFDSFQNIKSSQFAVAVALEFIIFIPTTIMAADFHHFLLFIGFNAILFIHVFTHISQSLFLRMYTPGVITAVFVTLPYSIYLFYRLSDLGILNWVMFSNSLNVGVILLPLVFFGHIIGRKIIPER</sequence>
<gene>
    <name evidence="2" type="ORF">A8990_1439</name>
</gene>
<dbReference type="RefSeq" id="WP_116191924.1">
    <property type="nucleotide sequence ID" value="NZ_QTTN01000043.1"/>
</dbReference>
<dbReference type="EMBL" id="QTTN01000043">
    <property type="protein sequence ID" value="REE67304.1"/>
    <property type="molecule type" value="Genomic_DNA"/>
</dbReference>
<evidence type="ECO:0000313" key="3">
    <source>
        <dbReference type="Proteomes" id="UP000256304"/>
    </source>
</evidence>
<organism evidence="2 3">
    <name type="scientific">Paenibacillus taihuensis</name>
    <dbReference type="NCBI Taxonomy" id="1156355"/>
    <lineage>
        <taxon>Bacteria</taxon>
        <taxon>Bacillati</taxon>
        <taxon>Bacillota</taxon>
        <taxon>Bacilli</taxon>
        <taxon>Bacillales</taxon>
        <taxon>Paenibacillaceae</taxon>
        <taxon>Paenibacillus</taxon>
    </lineage>
</organism>
<feature type="transmembrane region" description="Helical" evidence="1">
    <location>
        <begin position="66"/>
        <end position="84"/>
    </location>
</feature>
<feature type="transmembrane region" description="Helical" evidence="1">
    <location>
        <begin position="149"/>
        <end position="170"/>
    </location>
</feature>
<reference evidence="2 3" key="1">
    <citation type="submission" date="2018-08" db="EMBL/GenBank/DDBJ databases">
        <title>Genomic Encyclopedia of Type Strains, Phase III (KMG-III): the genomes of soil and plant-associated and newly described type strains.</title>
        <authorList>
            <person name="Whitman W."/>
        </authorList>
    </citation>
    <scope>NUCLEOTIDE SEQUENCE [LARGE SCALE GENOMIC DNA]</scope>
    <source>
        <strain evidence="2 3">CGMCC 1.10966</strain>
    </source>
</reference>